<keyword evidence="2" id="KW-1185">Reference proteome</keyword>
<reference evidence="1" key="1">
    <citation type="submission" date="2020-04" db="EMBL/GenBank/DDBJ databases">
        <authorList>
            <person name="Alioto T."/>
            <person name="Alioto T."/>
            <person name="Gomez Garrido J."/>
        </authorList>
    </citation>
    <scope>NUCLEOTIDE SEQUENCE</scope>
    <source>
        <strain evidence="1">A484AB</strain>
    </source>
</reference>
<protein>
    <submittedName>
        <fullName evidence="1">Uncharacterized protein</fullName>
    </submittedName>
</protein>
<comment type="caution">
    <text evidence="1">The sequence shown here is derived from an EMBL/GenBank/DDBJ whole genome shotgun (WGS) entry which is preliminary data.</text>
</comment>
<dbReference type="Proteomes" id="UP001152795">
    <property type="component" value="Unassembled WGS sequence"/>
</dbReference>
<sequence>MGIDFRQNRLISLNITELLLYFPNLEHIDVWDNPTLDCRTVWDLGIDVRSD</sequence>
<evidence type="ECO:0000313" key="1">
    <source>
        <dbReference type="EMBL" id="CAB4034749.1"/>
    </source>
</evidence>
<accession>A0A6S7LM84</accession>
<dbReference type="AlphaFoldDB" id="A0A6S7LM84"/>
<proteinExistence type="predicted"/>
<dbReference type="EMBL" id="CACRXK020020384">
    <property type="protein sequence ID" value="CAB4034749.1"/>
    <property type="molecule type" value="Genomic_DNA"/>
</dbReference>
<name>A0A6S7LM84_PARCT</name>
<evidence type="ECO:0000313" key="2">
    <source>
        <dbReference type="Proteomes" id="UP001152795"/>
    </source>
</evidence>
<organism evidence="1 2">
    <name type="scientific">Paramuricea clavata</name>
    <name type="common">Red gorgonian</name>
    <name type="synonym">Violescent sea-whip</name>
    <dbReference type="NCBI Taxonomy" id="317549"/>
    <lineage>
        <taxon>Eukaryota</taxon>
        <taxon>Metazoa</taxon>
        <taxon>Cnidaria</taxon>
        <taxon>Anthozoa</taxon>
        <taxon>Octocorallia</taxon>
        <taxon>Malacalcyonacea</taxon>
        <taxon>Plexauridae</taxon>
        <taxon>Paramuricea</taxon>
    </lineage>
</organism>
<gene>
    <name evidence="1" type="ORF">PACLA_8A031724</name>
</gene>
<feature type="non-terminal residue" evidence="1">
    <location>
        <position position="51"/>
    </location>
</feature>